<dbReference type="Pfam" id="PF16113">
    <property type="entry name" value="ECH_2"/>
    <property type="match status" value="2"/>
</dbReference>
<gene>
    <name evidence="9" type="ORF">J437_LFUL009768</name>
</gene>
<organism evidence="9 10">
    <name type="scientific">Ladona fulva</name>
    <name type="common">Scarce chaser dragonfly</name>
    <name type="synonym">Libellula fulva</name>
    <dbReference type="NCBI Taxonomy" id="123851"/>
    <lineage>
        <taxon>Eukaryota</taxon>
        <taxon>Metazoa</taxon>
        <taxon>Ecdysozoa</taxon>
        <taxon>Arthropoda</taxon>
        <taxon>Hexapoda</taxon>
        <taxon>Insecta</taxon>
        <taxon>Pterygota</taxon>
        <taxon>Palaeoptera</taxon>
        <taxon>Odonata</taxon>
        <taxon>Epiprocta</taxon>
        <taxon>Anisoptera</taxon>
        <taxon>Libelluloidea</taxon>
        <taxon>Libellulidae</taxon>
        <taxon>Ladona</taxon>
    </lineage>
</organism>
<name>A0A8K0K990_LADFU</name>
<evidence type="ECO:0000256" key="3">
    <source>
        <dbReference type="ARBA" id="ARBA00011915"/>
    </source>
</evidence>
<dbReference type="GO" id="GO:0006574">
    <property type="term" value="P:L-valine catabolic process"/>
    <property type="evidence" value="ECO:0007669"/>
    <property type="project" value="UniProtKB-UniPathway"/>
</dbReference>
<sequence length="422" mass="45859">MMALVVSLNTPAGIRAMVRCLSSVSASPSAAPAPAPAHSVSSPAESMTVDGVTVEKTIGGKAIIRLDRPEALNSLSSRAIPLLATHLANWYKGTNMLLVTSRGKMFSAGGDLKGISRLNESSRLSFFRDGYRGFNLLARIPVPSVCLVRGHALGAGVALAAYCRFAAASERAYFCLPEAAIGFHTDNGASSFCSKLPSKVGYFLALTGTNISAHDAKRVGIVSHVVSSERMNEVERELLEMEDPTDEKVRNLLDEHEAASSTKKEVILTDEVLGKIEECFGENSVEDVVKRLKQDGSPIAKRCVGAMRTFSPTSLKVIHRSMDLGLSRPLDQCLRREILISFRMSNGPDFKEGKGNGRLKCCLLKKIIGVRAILVDKDKRPAWNPPTLEEVTDDYVERIVSLPDADEHDLQHLFILVSILID</sequence>
<dbReference type="PANTHER" id="PTHR43176:SF3">
    <property type="entry name" value="3-HYDROXYISOBUTYRYL-COA HYDROLASE, MITOCHONDRIAL"/>
    <property type="match status" value="1"/>
</dbReference>
<keyword evidence="10" id="KW-1185">Reference proteome</keyword>
<feature type="domain" description="Enoyl-CoA hydratase/isomerase" evidence="8">
    <location>
        <begin position="63"/>
        <end position="353"/>
    </location>
</feature>
<proteinExistence type="inferred from homology"/>
<feature type="domain" description="Enoyl-CoA hydratase/isomerase" evidence="8">
    <location>
        <begin position="368"/>
        <end position="399"/>
    </location>
</feature>
<evidence type="ECO:0000256" key="1">
    <source>
        <dbReference type="ARBA" id="ARBA00001709"/>
    </source>
</evidence>
<dbReference type="GO" id="GO:0003860">
    <property type="term" value="F:3-hydroxyisobutyryl-CoA hydrolase activity"/>
    <property type="evidence" value="ECO:0007669"/>
    <property type="project" value="UniProtKB-EC"/>
</dbReference>
<dbReference type="Proteomes" id="UP000792457">
    <property type="component" value="Unassembled WGS sequence"/>
</dbReference>
<evidence type="ECO:0000256" key="2">
    <source>
        <dbReference type="ARBA" id="ARBA00005254"/>
    </source>
</evidence>
<accession>A0A8K0K990</accession>
<evidence type="ECO:0000256" key="4">
    <source>
        <dbReference type="ARBA" id="ARBA00016714"/>
    </source>
</evidence>
<dbReference type="SUPFAM" id="SSF52096">
    <property type="entry name" value="ClpP/crotonase"/>
    <property type="match status" value="1"/>
</dbReference>
<dbReference type="InterPro" id="IPR045004">
    <property type="entry name" value="ECH_dom"/>
</dbReference>
<reference evidence="9" key="2">
    <citation type="submission" date="2017-10" db="EMBL/GenBank/DDBJ databases">
        <title>Ladona fulva Genome sequencing and assembly.</title>
        <authorList>
            <person name="Murali S."/>
            <person name="Richards S."/>
            <person name="Bandaranaike D."/>
            <person name="Bellair M."/>
            <person name="Blankenburg K."/>
            <person name="Chao H."/>
            <person name="Dinh H."/>
            <person name="Doddapaneni H."/>
            <person name="Dugan-Rocha S."/>
            <person name="Elkadiri S."/>
            <person name="Gnanaolivu R."/>
            <person name="Hernandez B."/>
            <person name="Skinner E."/>
            <person name="Javaid M."/>
            <person name="Lee S."/>
            <person name="Li M."/>
            <person name="Ming W."/>
            <person name="Munidasa M."/>
            <person name="Muniz J."/>
            <person name="Nguyen L."/>
            <person name="Hughes D."/>
            <person name="Osuji N."/>
            <person name="Pu L.-L."/>
            <person name="Puazo M."/>
            <person name="Qu C."/>
            <person name="Quiroz J."/>
            <person name="Raj R."/>
            <person name="Weissenberger G."/>
            <person name="Xin Y."/>
            <person name="Zou X."/>
            <person name="Han Y."/>
            <person name="Worley K."/>
            <person name="Muzny D."/>
            <person name="Gibbs R."/>
        </authorList>
    </citation>
    <scope>NUCLEOTIDE SEQUENCE</scope>
    <source>
        <strain evidence="9">Sampled in the wild</strain>
    </source>
</reference>
<dbReference type="UniPathway" id="UPA00362"/>
<reference evidence="9" key="1">
    <citation type="submission" date="2013-04" db="EMBL/GenBank/DDBJ databases">
        <authorList>
            <person name="Qu J."/>
            <person name="Murali S.C."/>
            <person name="Bandaranaike D."/>
            <person name="Bellair M."/>
            <person name="Blankenburg K."/>
            <person name="Chao H."/>
            <person name="Dinh H."/>
            <person name="Doddapaneni H."/>
            <person name="Downs B."/>
            <person name="Dugan-Rocha S."/>
            <person name="Elkadiri S."/>
            <person name="Gnanaolivu R.D."/>
            <person name="Hernandez B."/>
            <person name="Javaid M."/>
            <person name="Jayaseelan J.C."/>
            <person name="Lee S."/>
            <person name="Li M."/>
            <person name="Ming W."/>
            <person name="Munidasa M."/>
            <person name="Muniz J."/>
            <person name="Nguyen L."/>
            <person name="Ongeri F."/>
            <person name="Osuji N."/>
            <person name="Pu L.-L."/>
            <person name="Puazo M."/>
            <person name="Qu C."/>
            <person name="Quiroz J."/>
            <person name="Raj R."/>
            <person name="Weissenberger G."/>
            <person name="Xin Y."/>
            <person name="Zou X."/>
            <person name="Han Y."/>
            <person name="Richards S."/>
            <person name="Worley K."/>
            <person name="Muzny D."/>
            <person name="Gibbs R."/>
        </authorList>
    </citation>
    <scope>NUCLEOTIDE SEQUENCE</scope>
    <source>
        <strain evidence="9">Sampled in the wild</strain>
    </source>
</reference>
<keyword evidence="5" id="KW-0378">Hydrolase</keyword>
<dbReference type="InterPro" id="IPR032259">
    <property type="entry name" value="HIBYL-CoA-H"/>
</dbReference>
<evidence type="ECO:0000259" key="8">
    <source>
        <dbReference type="Pfam" id="PF16113"/>
    </source>
</evidence>
<dbReference type="Gene3D" id="3.90.226.10">
    <property type="entry name" value="2-enoyl-CoA Hydratase, Chain A, domain 1"/>
    <property type="match status" value="1"/>
</dbReference>
<dbReference type="PANTHER" id="PTHR43176">
    <property type="entry name" value="3-HYDROXYISOBUTYRYL-COA HYDROLASE-RELATED"/>
    <property type="match status" value="1"/>
</dbReference>
<evidence type="ECO:0000313" key="10">
    <source>
        <dbReference type="Proteomes" id="UP000792457"/>
    </source>
</evidence>
<evidence type="ECO:0000313" key="9">
    <source>
        <dbReference type="EMBL" id="KAG8229904.1"/>
    </source>
</evidence>
<dbReference type="OrthoDB" id="1737613at2759"/>
<dbReference type="CDD" id="cd06558">
    <property type="entry name" value="crotonase-like"/>
    <property type="match status" value="1"/>
</dbReference>
<comment type="caution">
    <text evidence="9">The sequence shown here is derived from an EMBL/GenBank/DDBJ whole genome shotgun (WGS) entry which is preliminary data.</text>
</comment>
<evidence type="ECO:0000256" key="5">
    <source>
        <dbReference type="ARBA" id="ARBA00022801"/>
    </source>
</evidence>
<comment type="function">
    <text evidence="6">Hydrolyzes 3-hydroxyisobutyryl-CoA (HIBYL-CoA), a saline catabolite. Has high activity toward isobutyryl-CoA. Could be an isobutyryl-CoA dehydrogenase that functions in valine catabolism. Also hydrolyzes 3-hydroxypropanoyl-CoA.</text>
</comment>
<evidence type="ECO:0000256" key="6">
    <source>
        <dbReference type="ARBA" id="ARBA00024871"/>
    </source>
</evidence>
<dbReference type="AlphaFoldDB" id="A0A8K0K990"/>
<evidence type="ECO:0000256" key="7">
    <source>
        <dbReference type="ARBA" id="ARBA00031181"/>
    </source>
</evidence>
<dbReference type="EMBL" id="KZ308451">
    <property type="protein sequence ID" value="KAG8229904.1"/>
    <property type="molecule type" value="Genomic_DNA"/>
</dbReference>
<comment type="catalytic activity">
    <reaction evidence="1">
        <text>3-hydroxy-2-methylpropanoyl-CoA + H2O = 3-hydroxy-2-methylpropanoate + CoA + H(+)</text>
        <dbReference type="Rhea" id="RHEA:20888"/>
        <dbReference type="ChEBI" id="CHEBI:11805"/>
        <dbReference type="ChEBI" id="CHEBI:15377"/>
        <dbReference type="ChEBI" id="CHEBI:15378"/>
        <dbReference type="ChEBI" id="CHEBI:57287"/>
        <dbReference type="ChEBI" id="CHEBI:57340"/>
        <dbReference type="EC" id="3.1.2.4"/>
    </reaction>
</comment>
<protein>
    <recommendedName>
        <fullName evidence="4">3-hydroxyisobutyryl-CoA hydrolase, mitochondrial</fullName>
        <ecNumber evidence="3">3.1.2.4</ecNumber>
    </recommendedName>
    <alternativeName>
        <fullName evidence="7">3-hydroxyisobutyryl-coenzyme A hydrolase</fullName>
    </alternativeName>
</protein>
<dbReference type="InterPro" id="IPR029045">
    <property type="entry name" value="ClpP/crotonase-like_dom_sf"/>
</dbReference>
<comment type="similarity">
    <text evidence="2">Belongs to the enoyl-CoA hydratase/isomerase family.</text>
</comment>
<dbReference type="EC" id="3.1.2.4" evidence="3"/>